<evidence type="ECO:0000313" key="12">
    <source>
        <dbReference type="EMBL" id="HJB97174.1"/>
    </source>
</evidence>
<evidence type="ECO:0000256" key="7">
    <source>
        <dbReference type="ARBA" id="ARBA00022989"/>
    </source>
</evidence>
<dbReference type="InterPro" id="IPR039421">
    <property type="entry name" value="Type_1_exporter"/>
</dbReference>
<dbReference type="PANTHER" id="PTHR43394:SF1">
    <property type="entry name" value="ATP-BINDING CASSETTE SUB-FAMILY B MEMBER 10, MITOCHONDRIAL"/>
    <property type="match status" value="1"/>
</dbReference>
<feature type="transmembrane region" description="Helical" evidence="9">
    <location>
        <begin position="97"/>
        <end position="117"/>
    </location>
</feature>
<evidence type="ECO:0000256" key="2">
    <source>
        <dbReference type="ARBA" id="ARBA00022448"/>
    </source>
</evidence>
<organism evidence="12 13">
    <name type="scientific">Candidatus Acutalibacter pullicola</name>
    <dbReference type="NCBI Taxonomy" id="2838417"/>
    <lineage>
        <taxon>Bacteria</taxon>
        <taxon>Bacillati</taxon>
        <taxon>Bacillota</taxon>
        <taxon>Clostridia</taxon>
        <taxon>Eubacteriales</taxon>
        <taxon>Acutalibacteraceae</taxon>
        <taxon>Acutalibacter</taxon>
    </lineage>
</organism>
<keyword evidence="6 12" id="KW-0067">ATP-binding</keyword>
<evidence type="ECO:0000313" key="13">
    <source>
        <dbReference type="Proteomes" id="UP000826793"/>
    </source>
</evidence>
<evidence type="ECO:0000259" key="10">
    <source>
        <dbReference type="PROSITE" id="PS50893"/>
    </source>
</evidence>
<dbReference type="GO" id="GO:0005524">
    <property type="term" value="F:ATP binding"/>
    <property type="evidence" value="ECO:0007669"/>
    <property type="project" value="UniProtKB-KW"/>
</dbReference>
<dbReference type="AlphaFoldDB" id="A0A9D2MTK0"/>
<accession>A0A9D2MTK0</accession>
<dbReference type="SUPFAM" id="SSF90123">
    <property type="entry name" value="ABC transporter transmembrane region"/>
    <property type="match status" value="1"/>
</dbReference>
<dbReference type="SUPFAM" id="SSF52540">
    <property type="entry name" value="P-loop containing nucleoside triphosphate hydrolases"/>
    <property type="match status" value="1"/>
</dbReference>
<evidence type="ECO:0000256" key="4">
    <source>
        <dbReference type="ARBA" id="ARBA00022692"/>
    </source>
</evidence>
<feature type="transmembrane region" description="Helical" evidence="9">
    <location>
        <begin position="214"/>
        <end position="235"/>
    </location>
</feature>
<dbReference type="GO" id="GO:0016887">
    <property type="term" value="F:ATP hydrolysis activity"/>
    <property type="evidence" value="ECO:0007669"/>
    <property type="project" value="InterPro"/>
</dbReference>
<dbReference type="Pfam" id="PF00664">
    <property type="entry name" value="ABC_membrane"/>
    <property type="match status" value="1"/>
</dbReference>
<dbReference type="FunFam" id="3.40.50.300:FF:000221">
    <property type="entry name" value="Multidrug ABC transporter ATP-binding protein"/>
    <property type="match status" value="1"/>
</dbReference>
<evidence type="ECO:0000256" key="3">
    <source>
        <dbReference type="ARBA" id="ARBA00022475"/>
    </source>
</evidence>
<keyword evidence="2" id="KW-0813">Transport</keyword>
<feature type="domain" description="ABC transmembrane type-1" evidence="11">
    <location>
        <begin position="1"/>
        <end position="240"/>
    </location>
</feature>
<dbReference type="InterPro" id="IPR011527">
    <property type="entry name" value="ABC1_TM_dom"/>
</dbReference>
<dbReference type="InterPro" id="IPR027417">
    <property type="entry name" value="P-loop_NTPase"/>
</dbReference>
<dbReference type="PANTHER" id="PTHR43394">
    <property type="entry name" value="ATP-DEPENDENT PERMEASE MDL1, MITOCHONDRIAL"/>
    <property type="match status" value="1"/>
</dbReference>
<keyword evidence="7 9" id="KW-1133">Transmembrane helix</keyword>
<evidence type="ECO:0000256" key="5">
    <source>
        <dbReference type="ARBA" id="ARBA00022741"/>
    </source>
</evidence>
<reference evidence="12" key="1">
    <citation type="journal article" date="2021" name="PeerJ">
        <title>Extensive microbial diversity within the chicken gut microbiome revealed by metagenomics and culture.</title>
        <authorList>
            <person name="Gilroy R."/>
            <person name="Ravi A."/>
            <person name="Getino M."/>
            <person name="Pursley I."/>
            <person name="Horton D.L."/>
            <person name="Alikhan N.F."/>
            <person name="Baker D."/>
            <person name="Gharbi K."/>
            <person name="Hall N."/>
            <person name="Watson M."/>
            <person name="Adriaenssens E.M."/>
            <person name="Foster-Nyarko E."/>
            <person name="Jarju S."/>
            <person name="Secka A."/>
            <person name="Antonio M."/>
            <person name="Oren A."/>
            <person name="Chaudhuri R.R."/>
            <person name="La Ragione R."/>
            <person name="Hildebrand F."/>
            <person name="Pallen M.J."/>
        </authorList>
    </citation>
    <scope>NUCLEOTIDE SEQUENCE</scope>
    <source>
        <strain evidence="12">CHK185-1770</strain>
    </source>
</reference>
<keyword evidence="5" id="KW-0547">Nucleotide-binding</keyword>
<dbReference type="InterPro" id="IPR036640">
    <property type="entry name" value="ABC1_TM_sf"/>
</dbReference>
<dbReference type="Gene3D" id="1.20.1560.10">
    <property type="entry name" value="ABC transporter type 1, transmembrane domain"/>
    <property type="match status" value="1"/>
</dbReference>
<proteinExistence type="predicted"/>
<evidence type="ECO:0000256" key="1">
    <source>
        <dbReference type="ARBA" id="ARBA00004651"/>
    </source>
</evidence>
<dbReference type="CDD" id="cd18548">
    <property type="entry name" value="ABC_6TM_Tm287_like"/>
    <property type="match status" value="1"/>
</dbReference>
<dbReference type="Gene3D" id="3.40.50.300">
    <property type="entry name" value="P-loop containing nucleotide triphosphate hydrolases"/>
    <property type="match status" value="1"/>
</dbReference>
<keyword evidence="8 9" id="KW-0472">Membrane</keyword>
<dbReference type="Pfam" id="PF00005">
    <property type="entry name" value="ABC_tran"/>
    <property type="match status" value="1"/>
</dbReference>
<dbReference type="PROSITE" id="PS50893">
    <property type="entry name" value="ABC_TRANSPORTER_2"/>
    <property type="match status" value="1"/>
</dbReference>
<reference evidence="12" key="2">
    <citation type="submission" date="2021-04" db="EMBL/GenBank/DDBJ databases">
        <authorList>
            <person name="Gilroy R."/>
        </authorList>
    </citation>
    <scope>NUCLEOTIDE SEQUENCE</scope>
    <source>
        <strain evidence="12">CHK185-1770</strain>
    </source>
</reference>
<evidence type="ECO:0000259" key="11">
    <source>
        <dbReference type="PROSITE" id="PS50929"/>
    </source>
</evidence>
<dbReference type="GO" id="GO:0015421">
    <property type="term" value="F:ABC-type oligopeptide transporter activity"/>
    <property type="evidence" value="ECO:0007669"/>
    <property type="project" value="TreeGrafter"/>
</dbReference>
<comment type="subcellular location">
    <subcellularLocation>
        <location evidence="1">Cell membrane</location>
        <topology evidence="1">Multi-pass membrane protein</topology>
    </subcellularLocation>
</comment>
<evidence type="ECO:0000256" key="8">
    <source>
        <dbReference type="ARBA" id="ARBA00023136"/>
    </source>
</evidence>
<name>A0A9D2MTK0_9FIRM</name>
<comment type="caution">
    <text evidence="12">The sequence shown here is derived from an EMBL/GenBank/DDBJ whole genome shotgun (WGS) entry which is preliminary data.</text>
</comment>
<dbReference type="PROSITE" id="PS50929">
    <property type="entry name" value="ABC_TM1F"/>
    <property type="match status" value="1"/>
</dbReference>
<keyword evidence="3" id="KW-1003">Cell membrane</keyword>
<dbReference type="InterPro" id="IPR003593">
    <property type="entry name" value="AAA+_ATPase"/>
</dbReference>
<evidence type="ECO:0000256" key="9">
    <source>
        <dbReference type="SAM" id="Phobius"/>
    </source>
</evidence>
<dbReference type="Proteomes" id="UP000826793">
    <property type="component" value="Unassembled WGS sequence"/>
</dbReference>
<feature type="domain" description="ABC transporter" evidence="10">
    <location>
        <begin position="273"/>
        <end position="508"/>
    </location>
</feature>
<protein>
    <submittedName>
        <fullName evidence="12">ABC transporter ATP-binding protein/permease</fullName>
    </submittedName>
</protein>
<keyword evidence="4 9" id="KW-0812">Transmembrane</keyword>
<dbReference type="EMBL" id="DWXG01000008">
    <property type="protein sequence ID" value="HJB97174.1"/>
    <property type="molecule type" value="Genomic_DNA"/>
</dbReference>
<dbReference type="SMART" id="SM00382">
    <property type="entry name" value="AAA"/>
    <property type="match status" value="1"/>
</dbReference>
<dbReference type="InterPro" id="IPR003439">
    <property type="entry name" value="ABC_transporter-like_ATP-bd"/>
</dbReference>
<gene>
    <name evidence="12" type="ORF">H9710_01205</name>
</gene>
<dbReference type="GO" id="GO:0005886">
    <property type="term" value="C:plasma membrane"/>
    <property type="evidence" value="ECO:0007669"/>
    <property type="project" value="UniProtKB-SubCell"/>
</dbReference>
<sequence length="518" mass="56719">MVGLVLFGVLCGSLNNVFVHMSGQNIGNEIRKDCFRRMMQFSFPQLDQFGTGSLVTRVTNDITQVQNFVSQFVRGMIRTSMLMFGSMYCMFRLNHTFGLVVLCAFPLTVGCLAVCIAKANPLFTKLQSQLDAINAILQEDVSGIRVIKACVRELYEKARFGKANGQLIQTQLRTLVIFAFMNPVINALMYVVVAVILAVGSFQVESGDTSPGTIMAAITYTTQLLNGILMLVMLFQSISRGIASWKRVKEVLQSQPALVDGPFTGDTASHGEIEFRDVSFAYPGSSHPVLEHISFKVRPGETVAIMGATGCGKTSLVNLIPRFYDVTQGQVLVDGVDVRRYHQRDLREKVSTVLQKSQLFTGTIGENIAWGSPGASQEDIQQAAQVAQADSFVSASPRGYNTYVAEGGASLSGGQKQRVPIARAVIKPAEILIFDDSTSALDLKTEAALYDALDNSRSQVTKLIVAQRVASVRRANRILVLENGRIVGCGPHQELLRTCPAYQDIYHSQLGEEDELHE</sequence>
<feature type="transmembrane region" description="Helical" evidence="9">
    <location>
        <begin position="175"/>
        <end position="202"/>
    </location>
</feature>
<evidence type="ECO:0000256" key="6">
    <source>
        <dbReference type="ARBA" id="ARBA00022840"/>
    </source>
</evidence>